<protein>
    <submittedName>
        <fullName evidence="2">Uncharacterized protein</fullName>
    </submittedName>
</protein>
<evidence type="ECO:0000256" key="1">
    <source>
        <dbReference type="SAM" id="Phobius"/>
    </source>
</evidence>
<comment type="caution">
    <text evidence="2">The sequence shown here is derived from an EMBL/GenBank/DDBJ whole genome shotgun (WGS) entry which is preliminary data.</text>
</comment>
<name>A0A0F9PAB7_9ZZZZ</name>
<proteinExistence type="predicted"/>
<dbReference type="AlphaFoldDB" id="A0A0F9PAB7"/>
<reference evidence="2" key="1">
    <citation type="journal article" date="2015" name="Nature">
        <title>Complex archaea that bridge the gap between prokaryotes and eukaryotes.</title>
        <authorList>
            <person name="Spang A."/>
            <person name="Saw J.H."/>
            <person name="Jorgensen S.L."/>
            <person name="Zaremba-Niedzwiedzka K."/>
            <person name="Martijn J."/>
            <person name="Lind A.E."/>
            <person name="van Eijk R."/>
            <person name="Schleper C."/>
            <person name="Guy L."/>
            <person name="Ettema T.J."/>
        </authorList>
    </citation>
    <scope>NUCLEOTIDE SEQUENCE</scope>
</reference>
<organism evidence="2">
    <name type="scientific">marine sediment metagenome</name>
    <dbReference type="NCBI Taxonomy" id="412755"/>
    <lineage>
        <taxon>unclassified sequences</taxon>
        <taxon>metagenomes</taxon>
        <taxon>ecological metagenomes</taxon>
    </lineage>
</organism>
<accession>A0A0F9PAB7</accession>
<evidence type="ECO:0000313" key="2">
    <source>
        <dbReference type="EMBL" id="KKN27089.1"/>
    </source>
</evidence>
<feature type="transmembrane region" description="Helical" evidence="1">
    <location>
        <begin position="31"/>
        <end position="54"/>
    </location>
</feature>
<gene>
    <name evidence="2" type="ORF">LCGC14_0868120</name>
</gene>
<feature type="transmembrane region" description="Helical" evidence="1">
    <location>
        <begin position="6"/>
        <end position="24"/>
    </location>
</feature>
<keyword evidence="1" id="KW-0812">Transmembrane</keyword>
<dbReference type="EMBL" id="LAZR01002668">
    <property type="protein sequence ID" value="KKN27089.1"/>
    <property type="molecule type" value="Genomic_DNA"/>
</dbReference>
<sequence>MTIGYMDFAGIYLIVAVLLLLILIPKKVHIFFKILAIPAVLFFCLFVYSAPFYFAGWPTSELPINQAIVSSYSIVEPYPGFDGAIYVIIINKDNRPRLHQLPYSRNDHETAVALGQAVNRSKVMVFNRGKEKQYFRMIDKAKLLKKDYDARTHN</sequence>
<keyword evidence="1" id="KW-1133">Transmembrane helix</keyword>
<keyword evidence="1" id="KW-0472">Membrane</keyword>